<keyword evidence="1" id="KW-0812">Transmembrane</keyword>
<proteinExistence type="predicted"/>
<keyword evidence="3" id="KW-1185">Reference proteome</keyword>
<reference evidence="2 3" key="1">
    <citation type="journal article" date="2015" name="Genome Announc.">
        <title>Expanding the biotechnology potential of lactobacilli through comparative genomics of 213 strains and associated genera.</title>
        <authorList>
            <person name="Sun Z."/>
            <person name="Harris H.M."/>
            <person name="McCann A."/>
            <person name="Guo C."/>
            <person name="Argimon S."/>
            <person name="Zhang W."/>
            <person name="Yang X."/>
            <person name="Jeffery I.B."/>
            <person name="Cooney J.C."/>
            <person name="Kagawa T.F."/>
            <person name="Liu W."/>
            <person name="Song Y."/>
            <person name="Salvetti E."/>
            <person name="Wrobel A."/>
            <person name="Rasinkangas P."/>
            <person name="Parkhill J."/>
            <person name="Rea M.C."/>
            <person name="O'Sullivan O."/>
            <person name="Ritari J."/>
            <person name="Douillard F.P."/>
            <person name="Paul Ross R."/>
            <person name="Yang R."/>
            <person name="Briner A.E."/>
            <person name="Felis G.E."/>
            <person name="de Vos W.M."/>
            <person name="Barrangou R."/>
            <person name="Klaenhammer T.R."/>
            <person name="Caufield P.W."/>
            <person name="Cui Y."/>
            <person name="Zhang H."/>
            <person name="O'Toole P.W."/>
        </authorList>
    </citation>
    <scope>NUCLEOTIDE SEQUENCE [LARGE SCALE GENOMIC DNA]</scope>
    <source>
        <strain evidence="2 3">DSM 19906</strain>
    </source>
</reference>
<protein>
    <submittedName>
        <fullName evidence="2">Uncharacterized protein</fullName>
    </submittedName>
</protein>
<evidence type="ECO:0000313" key="3">
    <source>
        <dbReference type="Proteomes" id="UP000051439"/>
    </source>
</evidence>
<feature type="transmembrane region" description="Helical" evidence="1">
    <location>
        <begin position="44"/>
        <end position="63"/>
    </location>
</feature>
<name>A0A0R1NNG1_9LACO</name>
<dbReference type="EMBL" id="AZEB01000011">
    <property type="protein sequence ID" value="KRL21952.1"/>
    <property type="molecule type" value="Genomic_DNA"/>
</dbReference>
<comment type="caution">
    <text evidence="2">The sequence shown here is derived from an EMBL/GenBank/DDBJ whole genome shotgun (WGS) entry which is preliminary data.</text>
</comment>
<keyword evidence="1" id="KW-1133">Transmembrane helix</keyword>
<organism evidence="2 3">
    <name type="scientific">Lentilactobacillus kisonensis DSM 19906 = JCM 15041</name>
    <dbReference type="NCBI Taxonomy" id="1423766"/>
    <lineage>
        <taxon>Bacteria</taxon>
        <taxon>Bacillati</taxon>
        <taxon>Bacillota</taxon>
        <taxon>Bacilli</taxon>
        <taxon>Lactobacillales</taxon>
        <taxon>Lactobacillaceae</taxon>
        <taxon>Lentilactobacillus</taxon>
    </lineage>
</organism>
<evidence type="ECO:0000256" key="1">
    <source>
        <dbReference type="SAM" id="Phobius"/>
    </source>
</evidence>
<sequence length="77" mass="9284">MLLIVTLIFLAIFHLTYKFLTKWVWTLLLFAIIYDFGLWMVEHWQLSIVILCILLGLYDHFVYAKRHHSKTLFGINK</sequence>
<dbReference type="Proteomes" id="UP000051439">
    <property type="component" value="Unassembled WGS sequence"/>
</dbReference>
<keyword evidence="1" id="KW-0472">Membrane</keyword>
<dbReference type="AlphaFoldDB" id="A0A0R1NNG1"/>
<dbReference type="PATRIC" id="fig|1423766.4.peg.527"/>
<dbReference type="RefSeq" id="WP_008857020.1">
    <property type="nucleotide sequence ID" value="NZ_AZEB01000011.1"/>
</dbReference>
<accession>A0A0R1NNG1</accession>
<gene>
    <name evidence="2" type="ORF">FC98_GL000515</name>
</gene>
<evidence type="ECO:0000313" key="2">
    <source>
        <dbReference type="EMBL" id="KRL21952.1"/>
    </source>
</evidence>